<dbReference type="EMBL" id="GGEC01084899">
    <property type="protein sequence ID" value="MBX65383.1"/>
    <property type="molecule type" value="Transcribed_RNA"/>
</dbReference>
<proteinExistence type="predicted"/>
<reference evidence="1" key="1">
    <citation type="submission" date="2018-02" db="EMBL/GenBank/DDBJ databases">
        <title>Rhizophora mucronata_Transcriptome.</title>
        <authorList>
            <person name="Meera S.P."/>
            <person name="Sreeshan A."/>
            <person name="Augustine A."/>
        </authorList>
    </citation>
    <scope>NUCLEOTIDE SEQUENCE</scope>
    <source>
        <tissue evidence="1">Leaf</tissue>
    </source>
</reference>
<accession>A0A2P2QEF5</accession>
<dbReference type="AlphaFoldDB" id="A0A2P2QEF5"/>
<evidence type="ECO:0000313" key="1">
    <source>
        <dbReference type="EMBL" id="MBX65383.1"/>
    </source>
</evidence>
<name>A0A2P2QEF5_RHIMU</name>
<protein>
    <submittedName>
        <fullName evidence="1">Uncharacterized protein</fullName>
    </submittedName>
</protein>
<sequence>MHKLILKIGAQKLAHSKLYLSKYVER</sequence>
<organism evidence="1">
    <name type="scientific">Rhizophora mucronata</name>
    <name type="common">Asiatic mangrove</name>
    <dbReference type="NCBI Taxonomy" id="61149"/>
    <lineage>
        <taxon>Eukaryota</taxon>
        <taxon>Viridiplantae</taxon>
        <taxon>Streptophyta</taxon>
        <taxon>Embryophyta</taxon>
        <taxon>Tracheophyta</taxon>
        <taxon>Spermatophyta</taxon>
        <taxon>Magnoliopsida</taxon>
        <taxon>eudicotyledons</taxon>
        <taxon>Gunneridae</taxon>
        <taxon>Pentapetalae</taxon>
        <taxon>rosids</taxon>
        <taxon>fabids</taxon>
        <taxon>Malpighiales</taxon>
        <taxon>Rhizophoraceae</taxon>
        <taxon>Rhizophora</taxon>
    </lineage>
</organism>